<dbReference type="EC" id="2.7.7.13" evidence="3"/>
<keyword evidence="4" id="KW-1185">Reference proteome</keyword>
<dbReference type="CDD" id="cd04181">
    <property type="entry name" value="NTP_transferase"/>
    <property type="match status" value="1"/>
</dbReference>
<evidence type="ECO:0000259" key="1">
    <source>
        <dbReference type="Pfam" id="PF00483"/>
    </source>
</evidence>
<dbReference type="SUPFAM" id="SSF53448">
    <property type="entry name" value="Nucleotide-diphospho-sugar transferases"/>
    <property type="match status" value="1"/>
</dbReference>
<name>A0ABY8CFS7_9ARCH</name>
<dbReference type="EMBL" id="CP104395">
    <property type="protein sequence ID" value="WEL20062.1"/>
    <property type="molecule type" value="Genomic_DNA"/>
</dbReference>
<keyword evidence="3" id="KW-0548">Nucleotidyltransferase</keyword>
<evidence type="ECO:0000313" key="4">
    <source>
        <dbReference type="Proteomes" id="UP001218034"/>
    </source>
</evidence>
<dbReference type="GO" id="GO:0004475">
    <property type="term" value="F:mannose-1-phosphate guanylyltransferase (GTP) activity"/>
    <property type="evidence" value="ECO:0007669"/>
    <property type="project" value="UniProtKB-EC"/>
</dbReference>
<reference evidence="3 4" key="1">
    <citation type="submission" date="2022-09" db="EMBL/GenBank/DDBJ databases">
        <title>Xylan utilization by haloarchaea-nanohaloarchaea associations.</title>
        <authorList>
            <person name="Yakimov M."/>
        </authorList>
    </citation>
    <scope>NUCLEOTIDE SEQUENCE [LARGE SCALE GENOMIC DNA]</scope>
    <source>
        <strain evidence="3 4">SVXNc</strain>
    </source>
</reference>
<dbReference type="Proteomes" id="UP001218034">
    <property type="component" value="Chromosome"/>
</dbReference>
<evidence type="ECO:0000259" key="2">
    <source>
        <dbReference type="Pfam" id="PF01402"/>
    </source>
</evidence>
<dbReference type="GeneID" id="98291157"/>
<feature type="domain" description="Ribbon-helix-helix protein CopG" evidence="2">
    <location>
        <begin position="4"/>
        <end position="40"/>
    </location>
</feature>
<keyword evidence="3" id="KW-0808">Transferase</keyword>
<dbReference type="InterPro" id="IPR029044">
    <property type="entry name" value="Nucleotide-diphossugar_trans"/>
</dbReference>
<protein>
    <submittedName>
        <fullName evidence="3">Mannose-1-phosphate guanylyltransferase</fullName>
        <ecNumber evidence="3">2.7.7.13</ecNumber>
    </submittedName>
</protein>
<dbReference type="RefSeq" id="WP_347721889.1">
    <property type="nucleotide sequence ID" value="NZ_CP104395.1"/>
</dbReference>
<sequence>MSKKRVSLTLEESLVDRLDAEAERKSHNRSQTVEEILSKYFDAQGLDTAVILCGDPELKSLELYNGRSILSNILENLSGQGIRRVVLLTGKNKERIRKEFGKSYEGISIEYVEDESVSGTAAALEKLEAELTSSFLVVNGHVIADVDLDEMYRFHRSNESVATMALTTVEDPSRYGVARLKGRKVIGFEEKPEPGKEPSRLINAGRYVLDPEIFEHLSSEDLETVFESLAKSGRLSGYIYGGEWKDVS</sequence>
<organism evidence="3 4">
    <name type="scientific">Candidatus Nanohalococcus occultus</name>
    <dbReference type="NCBI Taxonomy" id="2978047"/>
    <lineage>
        <taxon>Archaea</taxon>
        <taxon>Candidatus Nanohalarchaeota</taxon>
        <taxon>Candidatus Nanohalarchaeota incertae sedis</taxon>
        <taxon>Candidatus Nanohalococcus</taxon>
    </lineage>
</organism>
<dbReference type="Pfam" id="PF01402">
    <property type="entry name" value="RHH_1"/>
    <property type="match status" value="1"/>
</dbReference>
<proteinExistence type="predicted"/>
<feature type="domain" description="Nucleotidyl transferase" evidence="1">
    <location>
        <begin position="60"/>
        <end position="246"/>
    </location>
</feature>
<dbReference type="Gene3D" id="3.90.550.10">
    <property type="entry name" value="Spore Coat Polysaccharide Biosynthesis Protein SpsA, Chain A"/>
    <property type="match status" value="1"/>
</dbReference>
<dbReference type="Pfam" id="PF00483">
    <property type="entry name" value="NTP_transferase"/>
    <property type="match status" value="1"/>
</dbReference>
<dbReference type="InterPro" id="IPR005835">
    <property type="entry name" value="NTP_transferase_dom"/>
</dbReference>
<accession>A0ABY8CFS7</accession>
<evidence type="ECO:0000313" key="3">
    <source>
        <dbReference type="EMBL" id="WEL20062.1"/>
    </source>
</evidence>
<dbReference type="InterPro" id="IPR050486">
    <property type="entry name" value="Mannose-1P_guanyltransferase"/>
</dbReference>
<dbReference type="PANTHER" id="PTHR22572">
    <property type="entry name" value="SUGAR-1-PHOSPHATE GUANYL TRANSFERASE"/>
    <property type="match status" value="1"/>
</dbReference>
<dbReference type="InterPro" id="IPR002145">
    <property type="entry name" value="CopG"/>
</dbReference>
<dbReference type="CDD" id="cd21631">
    <property type="entry name" value="RHH_CopG_NikR-like"/>
    <property type="match status" value="1"/>
</dbReference>
<gene>
    <name evidence="3" type="primary">gmpP</name>
    <name evidence="3" type="ORF">SVXNc_1071</name>
</gene>